<protein>
    <submittedName>
        <fullName evidence="1">Uncharacterized protein</fullName>
    </submittedName>
</protein>
<evidence type="ECO:0000313" key="1">
    <source>
        <dbReference type="EMBL" id="VTT42104.1"/>
    </source>
</evidence>
<reference evidence="1 2" key="1">
    <citation type="submission" date="2019-05" db="EMBL/GenBank/DDBJ databases">
        <authorList>
            <consortium name="Pathogen Informatics"/>
        </authorList>
    </citation>
    <scope>NUCLEOTIDE SEQUENCE [LARGE SCALE GENOMIC DNA]</scope>
    <source>
        <strain evidence="1 2">NCTC10924</strain>
    </source>
</reference>
<dbReference type="EMBL" id="LR594052">
    <property type="protein sequence ID" value="VTT42104.1"/>
    <property type="molecule type" value="Genomic_DNA"/>
</dbReference>
<dbReference type="Proteomes" id="UP000306241">
    <property type="component" value="Chromosome"/>
</dbReference>
<organism evidence="1 2">
    <name type="scientific">Streptococcus porcinus</name>
    <dbReference type="NCBI Taxonomy" id="1340"/>
    <lineage>
        <taxon>Bacteria</taxon>
        <taxon>Bacillati</taxon>
        <taxon>Bacillota</taxon>
        <taxon>Bacilli</taxon>
        <taxon>Lactobacillales</taxon>
        <taxon>Streptococcaceae</taxon>
        <taxon>Streptococcus</taxon>
    </lineage>
</organism>
<sequence>MDVSLILSQLPQQFITKYDYEFVYNLSKVLTQYASRNKVGSSYKAHSVIEEIYLFLIAKKAVPYLESLNEESNINIKKLLDYNDD</sequence>
<gene>
    <name evidence="1" type="ORF">NCTC10924_00489</name>
</gene>
<accession>A0A4V0H5C4</accession>
<dbReference type="AlphaFoldDB" id="A0A4V0H5C4"/>
<name>A0A4V0H5C4_STRPO</name>
<proteinExistence type="predicted"/>
<evidence type="ECO:0000313" key="2">
    <source>
        <dbReference type="Proteomes" id="UP000306241"/>
    </source>
</evidence>